<evidence type="ECO:0000256" key="12">
    <source>
        <dbReference type="HAMAP-Rule" id="MF_00063"/>
    </source>
</evidence>
<dbReference type="HAMAP" id="MF_00063">
    <property type="entry name" value="CysH"/>
    <property type="match status" value="1"/>
</dbReference>
<dbReference type="OrthoDB" id="9772604at2"/>
<keyword evidence="3 12" id="KW-0560">Oxidoreductase</keyword>
<dbReference type="InterPro" id="IPR014729">
    <property type="entry name" value="Rossmann-like_a/b/a_fold"/>
</dbReference>
<feature type="active site" description="Nucleophile; cysteine thiosulfonate intermediate" evidence="12">
    <location>
        <position position="234"/>
    </location>
</feature>
<evidence type="ECO:0000313" key="15">
    <source>
        <dbReference type="EMBL" id="NEY19007.1"/>
    </source>
</evidence>
<dbReference type="EMBL" id="JAAIWK010000003">
    <property type="protein sequence ID" value="NEY19007.1"/>
    <property type="molecule type" value="Genomic_DNA"/>
</dbReference>
<dbReference type="GO" id="GO:0019379">
    <property type="term" value="P:sulfate assimilation, phosphoadenylyl sulfate reduction by phosphoadenylyl-sulfate reductase (thioredoxin)"/>
    <property type="evidence" value="ECO:0007669"/>
    <property type="project" value="UniProtKB-UniRule"/>
</dbReference>
<comment type="subcellular location">
    <subcellularLocation>
        <location evidence="12">Cytoplasm</location>
    </subcellularLocation>
</comment>
<dbReference type="EC" id="1.8.4.10" evidence="8 12"/>
<comment type="catalytic activity">
    <reaction evidence="12">
        <text>[thioredoxin]-disulfide + sulfite + AMP + 2 H(+) = adenosine 5'-phosphosulfate + [thioredoxin]-dithiol</text>
        <dbReference type="Rhea" id="RHEA:21976"/>
        <dbReference type="Rhea" id="RHEA-COMP:10698"/>
        <dbReference type="Rhea" id="RHEA-COMP:10700"/>
        <dbReference type="ChEBI" id="CHEBI:15378"/>
        <dbReference type="ChEBI" id="CHEBI:17359"/>
        <dbReference type="ChEBI" id="CHEBI:29950"/>
        <dbReference type="ChEBI" id="CHEBI:50058"/>
        <dbReference type="ChEBI" id="CHEBI:58243"/>
        <dbReference type="ChEBI" id="CHEBI:456215"/>
        <dbReference type="EC" id="1.8.4.10"/>
    </reaction>
</comment>
<comment type="similarity">
    <text evidence="1 12">Belongs to the PAPS reductase family. CysH subfamily.</text>
</comment>
<gene>
    <name evidence="12" type="primary">cysH</name>
    <name evidence="15" type="ORF">G4D61_03360</name>
    <name evidence="14" type="ORF">NG54_01990</name>
</gene>
<evidence type="ECO:0000313" key="17">
    <source>
        <dbReference type="Proteomes" id="UP000476934"/>
    </source>
</evidence>
<dbReference type="GO" id="GO:0051539">
    <property type="term" value="F:4 iron, 4 sulfur cluster binding"/>
    <property type="evidence" value="ECO:0007669"/>
    <property type="project" value="UniProtKB-UniRule"/>
</dbReference>
<keyword evidence="17" id="KW-1185">Reference proteome</keyword>
<dbReference type="RefSeq" id="WP_035352807.1">
    <property type="nucleotide sequence ID" value="NZ_JAAIWK010000003.1"/>
</dbReference>
<dbReference type="InterPro" id="IPR011798">
    <property type="entry name" value="APS_reductase"/>
</dbReference>
<dbReference type="PANTHER" id="PTHR46509">
    <property type="entry name" value="PHOSPHOADENOSINE PHOSPHOSULFATE REDUCTASE"/>
    <property type="match status" value="1"/>
</dbReference>
<keyword evidence="5 12" id="KW-0411">Iron-sulfur</keyword>
<feature type="binding site" evidence="12">
    <location>
        <position position="208"/>
    </location>
    <ligand>
        <name>[4Fe-4S] cluster</name>
        <dbReference type="ChEBI" id="CHEBI:49883"/>
    </ligand>
</feature>
<dbReference type="PANTHER" id="PTHR46509:SF1">
    <property type="entry name" value="PHOSPHOADENOSINE PHOSPHOSULFATE REDUCTASE"/>
    <property type="match status" value="1"/>
</dbReference>
<evidence type="ECO:0000256" key="8">
    <source>
        <dbReference type="ARBA" id="ARBA00024386"/>
    </source>
</evidence>
<dbReference type="InterPro" id="IPR002500">
    <property type="entry name" value="PAPS_reduct_dom"/>
</dbReference>
<evidence type="ECO:0000256" key="10">
    <source>
        <dbReference type="ARBA" id="ARBA00030894"/>
    </source>
</evidence>
<feature type="domain" description="Phosphoadenosine phosphosulphate reductase" evidence="13">
    <location>
        <begin position="43"/>
        <end position="214"/>
    </location>
</feature>
<proteinExistence type="inferred from homology"/>
<dbReference type="GO" id="GO:0070814">
    <property type="term" value="P:hydrogen sulfide biosynthetic process"/>
    <property type="evidence" value="ECO:0007669"/>
    <property type="project" value="UniProtKB-UniRule"/>
</dbReference>
<reference evidence="15 17" key="3">
    <citation type="submission" date="2020-03" db="EMBL/GenBank/DDBJ databases">
        <title>Bacillus aquiflavi sp. nov., isolated from yellow water of strong flavor Chinese baijiu in Yibin region of China.</title>
        <authorList>
            <person name="Xie J."/>
        </authorList>
    </citation>
    <scope>NUCLEOTIDE SEQUENCE [LARGE SCALE GENOMIC DNA]</scope>
    <source>
        <strain evidence="15 17">Gsoil 114</strain>
    </source>
</reference>
<evidence type="ECO:0000313" key="16">
    <source>
        <dbReference type="Proteomes" id="UP000030588"/>
    </source>
</evidence>
<name>A0A0A6VGP5_9BACI</name>
<dbReference type="InterPro" id="IPR004511">
    <property type="entry name" value="PAPS/APS_Rdtase"/>
</dbReference>
<organism evidence="14 16">
    <name type="scientific">Heyndrickxia ginsengihumi</name>
    <dbReference type="NCBI Taxonomy" id="363870"/>
    <lineage>
        <taxon>Bacteria</taxon>
        <taxon>Bacillati</taxon>
        <taxon>Bacillota</taxon>
        <taxon>Bacilli</taxon>
        <taxon>Bacillales</taxon>
        <taxon>Bacillaceae</taxon>
        <taxon>Heyndrickxia</taxon>
    </lineage>
</organism>
<keyword evidence="12" id="KW-0479">Metal-binding</keyword>
<dbReference type="STRING" id="363870.NG54_01990"/>
<comment type="pathway">
    <text evidence="7 12">Sulfur metabolism; hydrogen sulfide biosynthesis; sulfite from sulfate.</text>
</comment>
<dbReference type="GO" id="GO:0043866">
    <property type="term" value="F:adenylyl-sulfate reductase (thioredoxin) activity"/>
    <property type="evidence" value="ECO:0007669"/>
    <property type="project" value="UniProtKB-EC"/>
</dbReference>
<keyword evidence="4 12" id="KW-0408">Iron</keyword>
<evidence type="ECO:0000256" key="2">
    <source>
        <dbReference type="ARBA" id="ARBA00022490"/>
    </source>
</evidence>
<dbReference type="Proteomes" id="UP000030588">
    <property type="component" value="Unassembled WGS sequence"/>
</dbReference>
<dbReference type="GO" id="GO:0046872">
    <property type="term" value="F:metal ion binding"/>
    <property type="evidence" value="ECO:0007669"/>
    <property type="project" value="UniProtKB-KW"/>
</dbReference>
<feature type="binding site" evidence="12">
    <location>
        <position position="126"/>
    </location>
    <ligand>
        <name>[4Fe-4S] cluster</name>
        <dbReference type="ChEBI" id="CHEBI:49883"/>
    </ligand>
</feature>
<dbReference type="GO" id="GO:0004604">
    <property type="term" value="F:phosphoadenylyl-sulfate reductase (thioredoxin) activity"/>
    <property type="evidence" value="ECO:0007669"/>
    <property type="project" value="UniProtKB-UniRule"/>
</dbReference>
<evidence type="ECO:0000313" key="14">
    <source>
        <dbReference type="EMBL" id="KHD86618.1"/>
    </source>
</evidence>
<evidence type="ECO:0000256" key="3">
    <source>
        <dbReference type="ARBA" id="ARBA00023002"/>
    </source>
</evidence>
<keyword evidence="2 12" id="KW-0963">Cytoplasm</keyword>
<dbReference type="CDD" id="cd23945">
    <property type="entry name" value="PAPS_reductase"/>
    <property type="match status" value="1"/>
</dbReference>
<comment type="function">
    <text evidence="6 12">Catalyzes the formation of sulfite from adenosine 5'-phosphosulfate (APS) using thioredoxin as an electron donor.</text>
</comment>
<sequence length="241" mass="27800">MEAGLITYDNFVDDPFQTLQPDDETKGALNILKWAYDAYGDSIIYACSFGAEGIVLVDLIAKVKQDADIVFLDTGLHFPETYELINKVKEKYPSLRIRLKEPDLTLDEQREKYGSALWKRQPDQCCYIRKVKPLEETLQGAVAWLSGLRREQSPTRRNTNFINKDERFQSIKICPLIYWTWEDVWNYIRENNLPYNELHDQGYPSIGCFPCTSPVSKDGDSREGRWSGLNKTECGLHTTGK</sequence>
<feature type="binding site" evidence="12">
    <location>
        <position position="125"/>
    </location>
    <ligand>
        <name>[4Fe-4S] cluster</name>
        <dbReference type="ChEBI" id="CHEBI:49883"/>
    </ligand>
</feature>
<evidence type="ECO:0000256" key="6">
    <source>
        <dbReference type="ARBA" id="ARBA00024298"/>
    </source>
</evidence>
<dbReference type="GO" id="GO:0019344">
    <property type="term" value="P:cysteine biosynthetic process"/>
    <property type="evidence" value="ECO:0007669"/>
    <property type="project" value="InterPro"/>
</dbReference>
<dbReference type="EMBL" id="JRUN01000003">
    <property type="protein sequence ID" value="KHD86618.1"/>
    <property type="molecule type" value="Genomic_DNA"/>
</dbReference>
<dbReference type="Gene3D" id="3.40.50.620">
    <property type="entry name" value="HUPs"/>
    <property type="match status" value="1"/>
</dbReference>
<comment type="cofactor">
    <cofactor evidence="12">
        <name>[4Fe-4S] cluster</name>
        <dbReference type="ChEBI" id="CHEBI:49883"/>
    </cofactor>
    <text evidence="12">Binds 1 [4Fe-4S] cluster per subunit.</text>
</comment>
<comment type="caution">
    <text evidence="14">The sequence shown here is derived from an EMBL/GenBank/DDBJ whole genome shotgun (WGS) entry which is preliminary data.</text>
</comment>
<evidence type="ECO:0000256" key="9">
    <source>
        <dbReference type="ARBA" id="ARBA00029514"/>
    </source>
</evidence>
<evidence type="ECO:0000256" key="4">
    <source>
        <dbReference type="ARBA" id="ARBA00023004"/>
    </source>
</evidence>
<evidence type="ECO:0000256" key="1">
    <source>
        <dbReference type="ARBA" id="ARBA00009732"/>
    </source>
</evidence>
<dbReference type="AlphaFoldDB" id="A0A0A6VGP5"/>
<feature type="binding site" evidence="12">
    <location>
        <position position="211"/>
    </location>
    <ligand>
        <name>[4Fe-4S] cluster</name>
        <dbReference type="ChEBI" id="CHEBI:49883"/>
    </ligand>
</feature>
<dbReference type="NCBIfam" id="TIGR00434">
    <property type="entry name" value="cysH"/>
    <property type="match status" value="1"/>
</dbReference>
<evidence type="ECO:0000256" key="11">
    <source>
        <dbReference type="ARBA" id="ARBA00032041"/>
    </source>
</evidence>
<reference evidence="14 16" key="1">
    <citation type="submission" date="2014-10" db="EMBL/GenBank/DDBJ databases">
        <title>Draft genome of phytase producing Bacillus ginsengihumi strain M2.11.</title>
        <authorList>
            <person name="Toymentseva A."/>
            <person name="Boulygina E.A."/>
            <person name="Kazakov S.V."/>
            <person name="Kayumov I."/>
            <person name="Suleimanova A.D."/>
            <person name="Mardanova A.M."/>
            <person name="Maria S.N."/>
            <person name="Sergey M.Y."/>
            <person name="Sharipova M.R."/>
        </authorList>
    </citation>
    <scope>NUCLEOTIDE SEQUENCE [LARGE SCALE GENOMIC DNA]</scope>
    <source>
        <strain evidence="14 16">M2.11</strain>
    </source>
</reference>
<dbReference type="SUPFAM" id="SSF52402">
    <property type="entry name" value="Adenine nucleotide alpha hydrolases-like"/>
    <property type="match status" value="1"/>
</dbReference>
<evidence type="ECO:0000256" key="7">
    <source>
        <dbReference type="ARBA" id="ARBA00024327"/>
    </source>
</evidence>
<dbReference type="PIRSF" id="PIRSF000857">
    <property type="entry name" value="PAPS_reductase"/>
    <property type="match status" value="1"/>
</dbReference>
<dbReference type="NCBIfam" id="TIGR02055">
    <property type="entry name" value="APS_reductase"/>
    <property type="match status" value="1"/>
</dbReference>
<dbReference type="Pfam" id="PF01507">
    <property type="entry name" value="PAPS_reduct"/>
    <property type="match status" value="1"/>
</dbReference>
<dbReference type="Proteomes" id="UP000476934">
    <property type="component" value="Unassembled WGS sequence"/>
</dbReference>
<evidence type="ECO:0000259" key="13">
    <source>
        <dbReference type="Pfam" id="PF01507"/>
    </source>
</evidence>
<reference evidence="15 17" key="2">
    <citation type="submission" date="2020-02" db="EMBL/GenBank/DDBJ databases">
        <authorList>
            <person name="Feng H."/>
        </authorList>
    </citation>
    <scope>NUCLEOTIDE SEQUENCE [LARGE SCALE GENOMIC DNA]</scope>
    <source>
        <strain evidence="15 17">Gsoil 114</strain>
    </source>
</reference>
<protein>
    <recommendedName>
        <fullName evidence="9 12">Adenosine 5'-phosphosulfate reductase</fullName>
        <shortName evidence="12">APS reductase</shortName>
        <ecNumber evidence="8 12">1.8.4.10</ecNumber>
    </recommendedName>
    <alternativeName>
        <fullName evidence="11 12">5'-adenylylsulfate reductase</fullName>
    </alternativeName>
    <alternativeName>
        <fullName evidence="10 12">Thioredoxin-dependent 5'-adenylylsulfate reductase</fullName>
    </alternativeName>
</protein>
<accession>A0A0A6VGP5</accession>
<evidence type="ECO:0000256" key="5">
    <source>
        <dbReference type="ARBA" id="ARBA00023014"/>
    </source>
</evidence>
<dbReference type="NCBIfam" id="NF002537">
    <property type="entry name" value="PRK02090.1"/>
    <property type="match status" value="1"/>
</dbReference>
<dbReference type="FunFam" id="3.40.50.620:FF:000095">
    <property type="entry name" value="Phosphoadenosine phosphosulfate reductase"/>
    <property type="match status" value="1"/>
</dbReference>
<dbReference type="GO" id="GO:0005737">
    <property type="term" value="C:cytoplasm"/>
    <property type="evidence" value="ECO:0007669"/>
    <property type="project" value="UniProtKB-SubCell"/>
</dbReference>